<evidence type="ECO:0000259" key="8">
    <source>
        <dbReference type="Pfam" id="PF12704"/>
    </source>
</evidence>
<dbReference type="PANTHER" id="PTHR43738:SF3">
    <property type="entry name" value="ABC TRANSPORTER PERMEASE"/>
    <property type="match status" value="1"/>
</dbReference>
<dbReference type="Pfam" id="PF12704">
    <property type="entry name" value="MacB_PCD"/>
    <property type="match status" value="1"/>
</dbReference>
<keyword evidence="3 6" id="KW-0812">Transmembrane</keyword>
<keyword evidence="10" id="KW-1185">Reference proteome</keyword>
<dbReference type="PANTHER" id="PTHR43738">
    <property type="entry name" value="ABC TRANSPORTER, MEMBRANE PROTEIN"/>
    <property type="match status" value="1"/>
</dbReference>
<feature type="domain" description="ABC3 transporter permease C-terminal" evidence="7">
    <location>
        <begin position="266"/>
        <end position="381"/>
    </location>
</feature>
<evidence type="ECO:0000256" key="2">
    <source>
        <dbReference type="ARBA" id="ARBA00022475"/>
    </source>
</evidence>
<dbReference type="AlphaFoldDB" id="A0A246JF06"/>
<protein>
    <submittedName>
        <fullName evidence="9">Uncharacterized protein</fullName>
    </submittedName>
</protein>
<evidence type="ECO:0000313" key="10">
    <source>
        <dbReference type="Proteomes" id="UP000197468"/>
    </source>
</evidence>
<proteinExistence type="predicted"/>
<evidence type="ECO:0000313" key="9">
    <source>
        <dbReference type="EMBL" id="OWQ91264.1"/>
    </source>
</evidence>
<keyword evidence="5 6" id="KW-0472">Membrane</keyword>
<dbReference type="InterPro" id="IPR051125">
    <property type="entry name" value="ABC-4/HrtB_transporter"/>
</dbReference>
<organism evidence="9 10">
    <name type="scientific">Roseateles aquatilis</name>
    <dbReference type="NCBI Taxonomy" id="431061"/>
    <lineage>
        <taxon>Bacteria</taxon>
        <taxon>Pseudomonadati</taxon>
        <taxon>Pseudomonadota</taxon>
        <taxon>Betaproteobacteria</taxon>
        <taxon>Burkholderiales</taxon>
        <taxon>Sphaerotilaceae</taxon>
        <taxon>Roseateles</taxon>
    </lineage>
</organism>
<gene>
    <name evidence="9" type="ORF">CDN99_08790</name>
</gene>
<feature type="transmembrane region" description="Helical" evidence="6">
    <location>
        <begin position="256"/>
        <end position="277"/>
    </location>
</feature>
<feature type="domain" description="MacB-like periplasmic core" evidence="8">
    <location>
        <begin position="24"/>
        <end position="230"/>
    </location>
</feature>
<dbReference type="InterPro" id="IPR003838">
    <property type="entry name" value="ABC3_permease_C"/>
</dbReference>
<dbReference type="RefSeq" id="WP_088384493.1">
    <property type="nucleotide sequence ID" value="NZ_NIOF01000003.1"/>
</dbReference>
<evidence type="ECO:0000256" key="6">
    <source>
        <dbReference type="SAM" id="Phobius"/>
    </source>
</evidence>
<dbReference type="OrthoDB" id="9775474at2"/>
<name>A0A246JF06_9BURK</name>
<feature type="transmembrane region" description="Helical" evidence="6">
    <location>
        <begin position="353"/>
        <end position="374"/>
    </location>
</feature>
<comment type="caution">
    <text evidence="9">The sequence shown here is derived from an EMBL/GenBank/DDBJ whole genome shotgun (WGS) entry which is preliminary data.</text>
</comment>
<dbReference type="Proteomes" id="UP000197468">
    <property type="component" value="Unassembled WGS sequence"/>
</dbReference>
<keyword evidence="4 6" id="KW-1133">Transmembrane helix</keyword>
<accession>A0A246JF06</accession>
<comment type="subcellular location">
    <subcellularLocation>
        <location evidence="1">Cell membrane</location>
        <topology evidence="1">Multi-pass membrane protein</topology>
    </subcellularLocation>
</comment>
<dbReference type="InterPro" id="IPR025857">
    <property type="entry name" value="MacB_PCD"/>
</dbReference>
<evidence type="ECO:0000256" key="5">
    <source>
        <dbReference type="ARBA" id="ARBA00023136"/>
    </source>
</evidence>
<dbReference type="EMBL" id="NIOF01000003">
    <property type="protein sequence ID" value="OWQ91264.1"/>
    <property type="molecule type" value="Genomic_DNA"/>
</dbReference>
<dbReference type="Pfam" id="PF02687">
    <property type="entry name" value="FtsX"/>
    <property type="match status" value="1"/>
</dbReference>
<reference evidence="9 10" key="1">
    <citation type="journal article" date="2008" name="Int. J. Syst. Evol. Microbiol.">
        <title>Description of Roseateles aquatilis sp. nov. and Roseateles terrae sp. nov., in the class Betaproteobacteria, and emended description of the genus Roseateles.</title>
        <authorList>
            <person name="Gomila M."/>
            <person name="Bowien B."/>
            <person name="Falsen E."/>
            <person name="Moore E.R."/>
            <person name="Lalucat J."/>
        </authorList>
    </citation>
    <scope>NUCLEOTIDE SEQUENCE [LARGE SCALE GENOMIC DNA]</scope>
    <source>
        <strain evidence="9 10">CCUG 48205</strain>
    </source>
</reference>
<sequence length="389" mass="41875">MKYLHLIWAALFRRKLRTVLTLVSIITAFLLFGLLDAVRTSFDQAGQSANGATRLQTGSRLSFIQTLPMALTQRLEAVDGVKAVTYANWFGGAYQDPHNQVFSFAVAPNYLDLYPEMQVSAEARKAFSTTRIGALVGEGLAKRFNWKVGDKIPLQSTIFPDRSGSKNWQFEIVGLIHAADKKSGGWYDQMFLLNWKYFDDTTPYNQGAVGWYVTRVADANQTDRVAKAIDGLSANSDHETRTQTEQAAMASWMKQVANIGLIVSSIMGAVFFTLLLLSGNTMMQAVRERTSEIAVLKTIGFSGRSVLAMVLAESVLLLVIGGVIGLALASVIGPAVGAASGGTLNLPAAGLNSWAMGVGLMVLFGVVVGALPALNAMRLNITDALAGRA</sequence>
<evidence type="ECO:0000256" key="3">
    <source>
        <dbReference type="ARBA" id="ARBA00022692"/>
    </source>
</evidence>
<evidence type="ECO:0000256" key="4">
    <source>
        <dbReference type="ARBA" id="ARBA00022989"/>
    </source>
</evidence>
<evidence type="ECO:0000259" key="7">
    <source>
        <dbReference type="Pfam" id="PF02687"/>
    </source>
</evidence>
<keyword evidence="2" id="KW-1003">Cell membrane</keyword>
<evidence type="ECO:0000256" key="1">
    <source>
        <dbReference type="ARBA" id="ARBA00004651"/>
    </source>
</evidence>
<dbReference type="GO" id="GO:0005886">
    <property type="term" value="C:plasma membrane"/>
    <property type="evidence" value="ECO:0007669"/>
    <property type="project" value="UniProtKB-SubCell"/>
</dbReference>
<feature type="transmembrane region" description="Helical" evidence="6">
    <location>
        <begin position="306"/>
        <end position="333"/>
    </location>
</feature>